<evidence type="ECO:0000313" key="2">
    <source>
        <dbReference type="EMBL" id="GBM90251.1"/>
    </source>
</evidence>
<dbReference type="Proteomes" id="UP000499080">
    <property type="component" value="Unassembled WGS sequence"/>
</dbReference>
<feature type="compositionally biased region" description="Basic and acidic residues" evidence="1">
    <location>
        <begin position="60"/>
        <end position="72"/>
    </location>
</feature>
<protein>
    <submittedName>
        <fullName evidence="2">Uncharacterized protein</fullName>
    </submittedName>
</protein>
<keyword evidence="3" id="KW-1185">Reference proteome</keyword>
<comment type="caution">
    <text evidence="2">The sequence shown here is derived from an EMBL/GenBank/DDBJ whole genome shotgun (WGS) entry which is preliminary data.</text>
</comment>
<dbReference type="AlphaFoldDB" id="A0A4Y2JIT1"/>
<evidence type="ECO:0000256" key="1">
    <source>
        <dbReference type="SAM" id="MobiDB-lite"/>
    </source>
</evidence>
<accession>A0A4Y2JIT1</accession>
<sequence length="118" mass="13199">MKTFHTCETEFINAQAFFNLQNCCPLAEKPEAHISGNNPRPPGAFFLKKSEPLQADFSGESERNRKWQENCRGEGNLGRFRQPAEESSENSHALRCPLLLCSFASSGTHCAAMMNLHP</sequence>
<proteinExistence type="predicted"/>
<evidence type="ECO:0000313" key="3">
    <source>
        <dbReference type="Proteomes" id="UP000499080"/>
    </source>
</evidence>
<name>A0A4Y2JIT1_ARAVE</name>
<organism evidence="2 3">
    <name type="scientific">Araneus ventricosus</name>
    <name type="common">Orbweaver spider</name>
    <name type="synonym">Epeira ventricosa</name>
    <dbReference type="NCBI Taxonomy" id="182803"/>
    <lineage>
        <taxon>Eukaryota</taxon>
        <taxon>Metazoa</taxon>
        <taxon>Ecdysozoa</taxon>
        <taxon>Arthropoda</taxon>
        <taxon>Chelicerata</taxon>
        <taxon>Arachnida</taxon>
        <taxon>Araneae</taxon>
        <taxon>Araneomorphae</taxon>
        <taxon>Entelegynae</taxon>
        <taxon>Araneoidea</taxon>
        <taxon>Araneidae</taxon>
        <taxon>Araneus</taxon>
    </lineage>
</organism>
<dbReference type="EMBL" id="BGPR01003604">
    <property type="protein sequence ID" value="GBM90251.1"/>
    <property type="molecule type" value="Genomic_DNA"/>
</dbReference>
<gene>
    <name evidence="2" type="ORF">AVEN_154260_1</name>
</gene>
<reference evidence="2 3" key="1">
    <citation type="journal article" date="2019" name="Sci. Rep.">
        <title>Orb-weaving spider Araneus ventricosus genome elucidates the spidroin gene catalogue.</title>
        <authorList>
            <person name="Kono N."/>
            <person name="Nakamura H."/>
            <person name="Ohtoshi R."/>
            <person name="Moran D.A.P."/>
            <person name="Shinohara A."/>
            <person name="Yoshida Y."/>
            <person name="Fujiwara M."/>
            <person name="Mori M."/>
            <person name="Tomita M."/>
            <person name="Arakawa K."/>
        </authorList>
    </citation>
    <scope>NUCLEOTIDE SEQUENCE [LARGE SCALE GENOMIC DNA]</scope>
</reference>
<feature type="region of interest" description="Disordered" evidence="1">
    <location>
        <begin position="56"/>
        <end position="91"/>
    </location>
</feature>